<dbReference type="Proteomes" id="UP001140949">
    <property type="component" value="Unassembled WGS sequence"/>
</dbReference>
<gene>
    <name evidence="2" type="ORF">M6B38_305075</name>
</gene>
<evidence type="ECO:0000256" key="1">
    <source>
        <dbReference type="SAM" id="SignalP"/>
    </source>
</evidence>
<evidence type="ECO:0000313" key="2">
    <source>
        <dbReference type="EMBL" id="KAJ6841846.1"/>
    </source>
</evidence>
<protein>
    <recommendedName>
        <fullName evidence="4">Secreted protein</fullName>
    </recommendedName>
</protein>
<accession>A0AAX6HLB4</accession>
<feature type="signal peptide" evidence="1">
    <location>
        <begin position="1"/>
        <end position="19"/>
    </location>
</feature>
<evidence type="ECO:0000313" key="3">
    <source>
        <dbReference type="Proteomes" id="UP001140949"/>
    </source>
</evidence>
<feature type="chain" id="PRO_5043478235" description="Secreted protein" evidence="1">
    <location>
        <begin position="20"/>
        <end position="87"/>
    </location>
</feature>
<reference evidence="2" key="1">
    <citation type="journal article" date="2023" name="GigaByte">
        <title>Genome assembly of the bearded iris, Iris pallida Lam.</title>
        <authorList>
            <person name="Bruccoleri R.E."/>
            <person name="Oakeley E.J."/>
            <person name="Faust A.M.E."/>
            <person name="Altorfer M."/>
            <person name="Dessus-Babus S."/>
            <person name="Burckhardt D."/>
            <person name="Oertli M."/>
            <person name="Naumann U."/>
            <person name="Petersen F."/>
            <person name="Wong J."/>
        </authorList>
    </citation>
    <scope>NUCLEOTIDE SEQUENCE</scope>
    <source>
        <strain evidence="2">GSM-AAB239-AS_SAM_17_03QT</strain>
    </source>
</reference>
<keyword evidence="1" id="KW-0732">Signal</keyword>
<keyword evidence="3" id="KW-1185">Reference proteome</keyword>
<name>A0AAX6HLB4_IRIPA</name>
<reference evidence="2" key="2">
    <citation type="submission" date="2023-04" db="EMBL/GenBank/DDBJ databases">
        <authorList>
            <person name="Bruccoleri R.E."/>
            <person name="Oakeley E.J."/>
            <person name="Faust A.-M."/>
            <person name="Dessus-Babus S."/>
            <person name="Altorfer M."/>
            <person name="Burckhardt D."/>
            <person name="Oertli M."/>
            <person name="Naumann U."/>
            <person name="Petersen F."/>
            <person name="Wong J."/>
        </authorList>
    </citation>
    <scope>NUCLEOTIDE SEQUENCE</scope>
    <source>
        <strain evidence="2">GSM-AAB239-AS_SAM_17_03QT</strain>
        <tissue evidence="2">Leaf</tissue>
    </source>
</reference>
<proteinExistence type="predicted"/>
<sequence length="87" mass="9786">MMVMFLLLPPLPCWVRSHGRPPNSIKFTFLCALGEIAWAFLNFCPDSPPIVWCCAVCAFFSSFFSNISTENLPIWFAIITIIGLSII</sequence>
<comment type="caution">
    <text evidence="2">The sequence shown here is derived from an EMBL/GenBank/DDBJ whole genome shotgun (WGS) entry which is preliminary data.</text>
</comment>
<dbReference type="AlphaFoldDB" id="A0AAX6HLB4"/>
<dbReference type="EMBL" id="JANAVB010008279">
    <property type="protein sequence ID" value="KAJ6841846.1"/>
    <property type="molecule type" value="Genomic_DNA"/>
</dbReference>
<evidence type="ECO:0008006" key="4">
    <source>
        <dbReference type="Google" id="ProtNLM"/>
    </source>
</evidence>
<organism evidence="2 3">
    <name type="scientific">Iris pallida</name>
    <name type="common">Sweet iris</name>
    <dbReference type="NCBI Taxonomy" id="29817"/>
    <lineage>
        <taxon>Eukaryota</taxon>
        <taxon>Viridiplantae</taxon>
        <taxon>Streptophyta</taxon>
        <taxon>Embryophyta</taxon>
        <taxon>Tracheophyta</taxon>
        <taxon>Spermatophyta</taxon>
        <taxon>Magnoliopsida</taxon>
        <taxon>Liliopsida</taxon>
        <taxon>Asparagales</taxon>
        <taxon>Iridaceae</taxon>
        <taxon>Iridoideae</taxon>
        <taxon>Irideae</taxon>
        <taxon>Iris</taxon>
    </lineage>
</organism>